<organism evidence="2 3">
    <name type="scientific">[Actinomadura] parvosata subsp. kistnae</name>
    <dbReference type="NCBI Taxonomy" id="1909395"/>
    <lineage>
        <taxon>Bacteria</taxon>
        <taxon>Bacillati</taxon>
        <taxon>Actinomycetota</taxon>
        <taxon>Actinomycetes</taxon>
        <taxon>Streptosporangiales</taxon>
        <taxon>Streptosporangiaceae</taxon>
        <taxon>Nonomuraea</taxon>
    </lineage>
</organism>
<sequence length="200" mass="20659">MAGAGGADDVLRAAGWTAAALGFAAMEIRAAKTVVLARLAWCARQLALSTLGGPAGRLAGIANVLASRVAIGEVVRELGRRLRDVAVPVVRRAIALLREAAGRLRGAADTLGTRLAGSTPRPAYAGLPGHAPALDGTRMNMGRKKDDDEGFSWLPKRNSNESHDKPGKSGQTCDYCGGSGDDPFKDGRTCPNCVGTGVNP</sequence>
<gene>
    <name evidence="2" type="ORF">BKM31_37025</name>
</gene>
<evidence type="ECO:0000313" key="2">
    <source>
        <dbReference type="EMBL" id="AQZ66320.1"/>
    </source>
</evidence>
<dbReference type="KEGG" id="noa:BKM31_37025"/>
<feature type="compositionally biased region" description="Basic and acidic residues" evidence="1">
    <location>
        <begin position="158"/>
        <end position="167"/>
    </location>
</feature>
<dbReference type="EMBL" id="CP017717">
    <property type="protein sequence ID" value="AQZ66320.1"/>
    <property type="molecule type" value="Genomic_DNA"/>
</dbReference>
<evidence type="ECO:0000256" key="1">
    <source>
        <dbReference type="SAM" id="MobiDB-lite"/>
    </source>
</evidence>
<reference evidence="3" key="1">
    <citation type="journal article" date="2017" name="Med. Chem. Commun.">
        <title>Nonomuraea sp. ATCC 55076 harbours the largest actinomycete chromosome to date and the kistamicin biosynthetic gene cluster.</title>
        <authorList>
            <person name="Nazari B."/>
            <person name="Forneris C.C."/>
            <person name="Gibson M.I."/>
            <person name="Moon K."/>
            <person name="Schramma K.R."/>
            <person name="Seyedsayamdost M.R."/>
        </authorList>
    </citation>
    <scope>NUCLEOTIDE SEQUENCE [LARGE SCALE GENOMIC DNA]</scope>
    <source>
        <strain evidence="3">ATCC 55076</strain>
    </source>
</reference>
<name>A0A1V0A806_9ACTN</name>
<keyword evidence="3" id="KW-1185">Reference proteome</keyword>
<protein>
    <submittedName>
        <fullName evidence="2">Uncharacterized protein</fullName>
    </submittedName>
</protein>
<evidence type="ECO:0000313" key="3">
    <source>
        <dbReference type="Proteomes" id="UP000190797"/>
    </source>
</evidence>
<dbReference type="AlphaFoldDB" id="A0A1V0A806"/>
<feature type="region of interest" description="Disordered" evidence="1">
    <location>
        <begin position="118"/>
        <end position="200"/>
    </location>
</feature>
<dbReference type="Proteomes" id="UP000190797">
    <property type="component" value="Chromosome"/>
</dbReference>
<proteinExistence type="predicted"/>
<accession>A0A1V0A806</accession>